<evidence type="ECO:0008006" key="3">
    <source>
        <dbReference type="Google" id="ProtNLM"/>
    </source>
</evidence>
<comment type="caution">
    <text evidence="1">The sequence shown here is derived from an EMBL/GenBank/DDBJ whole genome shotgun (WGS) entry which is preliminary data.</text>
</comment>
<reference evidence="1 2" key="1">
    <citation type="submission" date="2020-08" db="EMBL/GenBank/DDBJ databases">
        <title>Sequencing the genomes of 1000 actinobacteria strains.</title>
        <authorList>
            <person name="Klenk H.-P."/>
        </authorList>
    </citation>
    <scope>NUCLEOTIDE SEQUENCE [LARGE SCALE GENOMIC DNA]</scope>
    <source>
        <strain evidence="1 2">DSM 20419</strain>
    </source>
</reference>
<name>A0A7W4UQE6_9MICO</name>
<accession>A0A7W4UQE6</accession>
<gene>
    <name evidence="1" type="ORF">FHX72_002866</name>
</gene>
<protein>
    <recommendedName>
        <fullName evidence="3">FHA domain-containing protein</fullName>
    </recommendedName>
</protein>
<dbReference type="AlphaFoldDB" id="A0A7W4UQE6"/>
<keyword evidence="2" id="KW-1185">Reference proteome</keyword>
<dbReference type="RefSeq" id="WP_244964242.1">
    <property type="nucleotide sequence ID" value="NZ_JACHWJ010000004.1"/>
</dbReference>
<evidence type="ECO:0000313" key="1">
    <source>
        <dbReference type="EMBL" id="MBB2958720.1"/>
    </source>
</evidence>
<evidence type="ECO:0000313" key="2">
    <source>
        <dbReference type="Proteomes" id="UP000545286"/>
    </source>
</evidence>
<organism evidence="1 2">
    <name type="scientific">Pseudoclavibacter helvolus</name>
    <dbReference type="NCBI Taxonomy" id="255205"/>
    <lineage>
        <taxon>Bacteria</taxon>
        <taxon>Bacillati</taxon>
        <taxon>Actinomycetota</taxon>
        <taxon>Actinomycetes</taxon>
        <taxon>Micrococcales</taxon>
        <taxon>Microbacteriaceae</taxon>
        <taxon>Pseudoclavibacter</taxon>
    </lineage>
</organism>
<sequence length="296" mass="32454">MAPRFPADPLPQVPAETGLIPALPREDSTSGHLVDHELLHDAASQLLEVNPDHGLSVEYQGQWVAVMPGERIEIGRDADIRLDANPFLHRKLLRIAAKDGLWFVSNIGTRMTLSVVDGSGRVQARLLPGGRLPLVFERTSIHFSAGERQYEVKVHAASPVYMDLPAGAGIAAESTGRELTHIALTPAQRLLLLALCESVLLRGENGLGDIPTSARAAERLGWTVTAFNRKLDNVCEKLDRIGVEGLRGGARSYATNRRARLVDYAVRNKLVGEDELYLLDVEPEAGFEDRTLPVRR</sequence>
<dbReference type="EMBL" id="JACHWJ010000004">
    <property type="protein sequence ID" value="MBB2958720.1"/>
    <property type="molecule type" value="Genomic_DNA"/>
</dbReference>
<dbReference type="Proteomes" id="UP000545286">
    <property type="component" value="Unassembled WGS sequence"/>
</dbReference>
<proteinExistence type="predicted"/>